<protein>
    <submittedName>
        <fullName evidence="2">Ribosomal-protein-alanine N-acetyltransferase</fullName>
    </submittedName>
</protein>
<dbReference type="PANTHER" id="PTHR43328">
    <property type="entry name" value="ACETYLTRANSFERASE-RELATED"/>
    <property type="match status" value="1"/>
</dbReference>
<feature type="domain" description="N-acetyltransferase" evidence="1">
    <location>
        <begin position="19"/>
        <end position="180"/>
    </location>
</feature>
<reference evidence="3" key="1">
    <citation type="submission" date="2016-10" db="EMBL/GenBank/DDBJ databases">
        <authorList>
            <person name="Varghese N."/>
            <person name="Submissions S."/>
        </authorList>
    </citation>
    <scope>NUCLEOTIDE SEQUENCE [LARGE SCALE GENOMIC DNA]</scope>
    <source>
        <strain evidence="3">DSM 17465</strain>
    </source>
</reference>
<dbReference type="EMBL" id="FPBD01000003">
    <property type="protein sequence ID" value="SFT82950.1"/>
    <property type="molecule type" value="Genomic_DNA"/>
</dbReference>
<evidence type="ECO:0000313" key="3">
    <source>
        <dbReference type="Proteomes" id="UP000183371"/>
    </source>
</evidence>
<gene>
    <name evidence="2" type="ORF">SAMN05444141_103709</name>
</gene>
<evidence type="ECO:0000313" key="2">
    <source>
        <dbReference type="EMBL" id="SFT82950.1"/>
    </source>
</evidence>
<proteinExistence type="predicted"/>
<dbReference type="PANTHER" id="PTHR43328:SF1">
    <property type="entry name" value="N-ACETYLTRANSFERASE DOMAIN-CONTAINING PROTEIN"/>
    <property type="match status" value="1"/>
</dbReference>
<dbReference type="Pfam" id="PF13302">
    <property type="entry name" value="Acetyltransf_3"/>
    <property type="match status" value="1"/>
</dbReference>
<dbReference type="GO" id="GO:0016747">
    <property type="term" value="F:acyltransferase activity, transferring groups other than amino-acyl groups"/>
    <property type="evidence" value="ECO:0007669"/>
    <property type="project" value="InterPro"/>
</dbReference>
<dbReference type="PROSITE" id="PS51186">
    <property type="entry name" value="GNAT"/>
    <property type="match status" value="1"/>
</dbReference>
<dbReference type="AlphaFoldDB" id="A0A1I7B6W0"/>
<sequence>MSPRDTTLTTFPVLRSNRLVLREMRAGDLEQLCAYLGDFEVSKSLSSQPHPFSETDGQDYIAQALANNTAENVTWAIELDGQFCGGFKAKELQGAASVGYWLGREHWGKGLMSEALQAVLAYLFEERALHVVRTGVFKENPASMRVLTKYGFKITGEAKHVCRARDNAELDEIQLQITRNDFLRLTSTDAST</sequence>
<dbReference type="InterPro" id="IPR016181">
    <property type="entry name" value="Acyl_CoA_acyltransferase"/>
</dbReference>
<dbReference type="RefSeq" id="WP_054782985.1">
    <property type="nucleotide sequence ID" value="NZ_FPBD01000003.1"/>
</dbReference>
<dbReference type="InterPro" id="IPR000182">
    <property type="entry name" value="GNAT_dom"/>
</dbReference>
<accession>A0A1I7B6W0</accession>
<organism evidence="2 3">
    <name type="scientific">Pseudovibrio denitrificans</name>
    <dbReference type="NCBI Taxonomy" id="258256"/>
    <lineage>
        <taxon>Bacteria</taxon>
        <taxon>Pseudomonadati</taxon>
        <taxon>Pseudomonadota</taxon>
        <taxon>Alphaproteobacteria</taxon>
        <taxon>Hyphomicrobiales</taxon>
        <taxon>Stappiaceae</taxon>
        <taxon>Pseudovibrio</taxon>
    </lineage>
</organism>
<dbReference type="Proteomes" id="UP000183371">
    <property type="component" value="Unassembled WGS sequence"/>
</dbReference>
<evidence type="ECO:0000259" key="1">
    <source>
        <dbReference type="PROSITE" id="PS51186"/>
    </source>
</evidence>
<keyword evidence="3" id="KW-1185">Reference proteome</keyword>
<dbReference type="SUPFAM" id="SSF55729">
    <property type="entry name" value="Acyl-CoA N-acyltransferases (Nat)"/>
    <property type="match status" value="1"/>
</dbReference>
<dbReference type="Gene3D" id="3.40.630.30">
    <property type="match status" value="1"/>
</dbReference>
<keyword evidence="2" id="KW-0808">Transferase</keyword>
<name>A0A1I7B6W0_9HYPH</name>